<sequence length="501" mass="57378">MARKTPYGYTGLLNLLFGREMTVKKLKTKDLKIGMYVEKAGDLSNDPPFESRNFFISSPNDIQKLIDNKIGEVFVDTSRKADVYAPSESEENVETFEVELGELAVGRDVPVDIFWMREQNDNRILLRQGHTFSEEVEEVCRGSGINIVNIRVSQRKLFDKYKHVIDSERSEQQEKGYSGKYLDNKKVEEYHAFKNNYLPINVYVIVSDTKPPFDIYAIEKEKPATVLEKDAFVGKDRFDELVERNIEFFIHKDHKEAFRGYLLEHTQKSRDTAARAAFVREGAKLLIEDLAENPRSEKLINDSKKTIADLTQVVLDDPNSFRGLMKINSYDYYTFTHSVNVATLSIALAISVGVTKDDGLHDLGLGALLHDLGKTKINDKLINKPGKLTDAEYKTVTHHVTLGYEMLKENKSIPERAFHPLLEHHEKLSGRGYPNKLVADDIHLLGRITAIIDIYDALTTQRSYKKAFTPFDALSLLSKNEEDYDRNIFTQFVQLIHKQET</sequence>
<dbReference type="Pfam" id="PF13487">
    <property type="entry name" value="HD_5"/>
    <property type="match status" value="1"/>
</dbReference>
<reference evidence="2" key="1">
    <citation type="submission" date="2018-06" db="EMBL/GenBank/DDBJ databases">
        <authorList>
            <person name="Zhirakovskaya E."/>
        </authorList>
    </citation>
    <scope>NUCLEOTIDE SEQUENCE</scope>
</reference>
<dbReference type="PANTHER" id="PTHR43155:SF2">
    <property type="entry name" value="CYCLIC DI-GMP PHOSPHODIESTERASE PA4108"/>
    <property type="match status" value="1"/>
</dbReference>
<dbReference type="Gene3D" id="1.10.3210.10">
    <property type="entry name" value="Hypothetical protein af1432"/>
    <property type="match status" value="1"/>
</dbReference>
<dbReference type="PROSITE" id="PS51832">
    <property type="entry name" value="HD_GYP"/>
    <property type="match status" value="1"/>
</dbReference>
<protein>
    <submittedName>
        <fullName evidence="2">Response regulator</fullName>
    </submittedName>
</protein>
<proteinExistence type="predicted"/>
<organism evidence="2">
    <name type="scientific">hydrothermal vent metagenome</name>
    <dbReference type="NCBI Taxonomy" id="652676"/>
    <lineage>
        <taxon>unclassified sequences</taxon>
        <taxon>metagenomes</taxon>
        <taxon>ecological metagenomes</taxon>
    </lineage>
</organism>
<dbReference type="SMART" id="SM00471">
    <property type="entry name" value="HDc"/>
    <property type="match status" value="1"/>
</dbReference>
<dbReference type="CDD" id="cd00077">
    <property type="entry name" value="HDc"/>
    <property type="match status" value="1"/>
</dbReference>
<dbReference type="SUPFAM" id="SSF109604">
    <property type="entry name" value="HD-domain/PDEase-like"/>
    <property type="match status" value="1"/>
</dbReference>
<dbReference type="InterPro" id="IPR037522">
    <property type="entry name" value="HD_GYP_dom"/>
</dbReference>
<gene>
    <name evidence="2" type="ORF">MNBD_NITROSPINAE02-1798</name>
</gene>
<evidence type="ECO:0000259" key="1">
    <source>
        <dbReference type="PROSITE" id="PS51832"/>
    </source>
</evidence>
<dbReference type="NCBIfam" id="TIGR00277">
    <property type="entry name" value="HDIG"/>
    <property type="match status" value="1"/>
</dbReference>
<dbReference type="InterPro" id="IPR003607">
    <property type="entry name" value="HD/PDEase_dom"/>
</dbReference>
<dbReference type="InterPro" id="IPR006675">
    <property type="entry name" value="HDIG_dom"/>
</dbReference>
<feature type="domain" description="HD-GYP" evidence="1">
    <location>
        <begin position="312"/>
        <end position="501"/>
    </location>
</feature>
<dbReference type="PANTHER" id="PTHR43155">
    <property type="entry name" value="CYCLIC DI-GMP PHOSPHODIESTERASE PA4108-RELATED"/>
    <property type="match status" value="1"/>
</dbReference>
<dbReference type="EMBL" id="UOGE01000089">
    <property type="protein sequence ID" value="VAX23763.1"/>
    <property type="molecule type" value="Genomic_DNA"/>
</dbReference>
<dbReference type="Pfam" id="PF11871">
    <property type="entry name" value="DUF3391"/>
    <property type="match status" value="1"/>
</dbReference>
<evidence type="ECO:0000313" key="2">
    <source>
        <dbReference type="EMBL" id="VAX23763.1"/>
    </source>
</evidence>
<dbReference type="InterPro" id="IPR021812">
    <property type="entry name" value="DUF3391"/>
</dbReference>
<accession>A0A3B1CGA0</accession>
<dbReference type="AlphaFoldDB" id="A0A3B1CGA0"/>
<name>A0A3B1CGA0_9ZZZZ</name>